<gene>
    <name evidence="1" type="ORF">IAA81_10350</name>
</gene>
<name>A0A9D9HRN6_9SPIR</name>
<evidence type="ECO:0008006" key="3">
    <source>
        <dbReference type="Google" id="ProtNLM"/>
    </source>
</evidence>
<sequence length="112" mass="12747">MDKKVEAKFNTEGLIKTTDKSLGSLNPQQKVQLNRKGNELFNAGKFSEAEKIFKATGYSDGLSRIGDRYLSNNEFLKALKLFLLAHNKRKSEPLIEKIAKTIEFLIKEDNLK</sequence>
<protein>
    <recommendedName>
        <fullName evidence="3">Tetratricopeptide repeat protein</fullName>
    </recommendedName>
</protein>
<dbReference type="AlphaFoldDB" id="A0A9D9HRN6"/>
<reference evidence="1" key="2">
    <citation type="journal article" date="2021" name="PeerJ">
        <title>Extensive microbial diversity within the chicken gut microbiome revealed by metagenomics and culture.</title>
        <authorList>
            <person name="Gilroy R."/>
            <person name="Ravi A."/>
            <person name="Getino M."/>
            <person name="Pursley I."/>
            <person name="Horton D.L."/>
            <person name="Alikhan N.F."/>
            <person name="Baker D."/>
            <person name="Gharbi K."/>
            <person name="Hall N."/>
            <person name="Watson M."/>
            <person name="Adriaenssens E.M."/>
            <person name="Foster-Nyarko E."/>
            <person name="Jarju S."/>
            <person name="Secka A."/>
            <person name="Antonio M."/>
            <person name="Oren A."/>
            <person name="Chaudhuri R.R."/>
            <person name="La Ragione R."/>
            <person name="Hildebrand F."/>
            <person name="Pallen M.J."/>
        </authorList>
    </citation>
    <scope>NUCLEOTIDE SEQUENCE</scope>
    <source>
        <strain evidence="1">10532</strain>
    </source>
</reference>
<reference evidence="1" key="1">
    <citation type="submission" date="2020-10" db="EMBL/GenBank/DDBJ databases">
        <authorList>
            <person name="Gilroy R."/>
        </authorList>
    </citation>
    <scope>NUCLEOTIDE SEQUENCE</scope>
    <source>
        <strain evidence="1">10532</strain>
    </source>
</reference>
<accession>A0A9D9HRN6</accession>
<proteinExistence type="predicted"/>
<dbReference type="EMBL" id="JADIMM010000117">
    <property type="protein sequence ID" value="MBO8458603.1"/>
    <property type="molecule type" value="Genomic_DNA"/>
</dbReference>
<evidence type="ECO:0000313" key="1">
    <source>
        <dbReference type="EMBL" id="MBO8458603.1"/>
    </source>
</evidence>
<dbReference type="Proteomes" id="UP000823638">
    <property type="component" value="Unassembled WGS sequence"/>
</dbReference>
<dbReference type="InterPro" id="IPR011990">
    <property type="entry name" value="TPR-like_helical_dom_sf"/>
</dbReference>
<dbReference type="Gene3D" id="1.25.40.10">
    <property type="entry name" value="Tetratricopeptide repeat domain"/>
    <property type="match status" value="1"/>
</dbReference>
<evidence type="ECO:0000313" key="2">
    <source>
        <dbReference type="Proteomes" id="UP000823638"/>
    </source>
</evidence>
<comment type="caution">
    <text evidence="1">The sequence shown here is derived from an EMBL/GenBank/DDBJ whole genome shotgun (WGS) entry which is preliminary data.</text>
</comment>
<dbReference type="SUPFAM" id="SSF48452">
    <property type="entry name" value="TPR-like"/>
    <property type="match status" value="1"/>
</dbReference>
<organism evidence="1 2">
    <name type="scientific">Candidatus Gallitreponema excrementavium</name>
    <dbReference type="NCBI Taxonomy" id="2840840"/>
    <lineage>
        <taxon>Bacteria</taxon>
        <taxon>Pseudomonadati</taxon>
        <taxon>Spirochaetota</taxon>
        <taxon>Spirochaetia</taxon>
        <taxon>Spirochaetales</taxon>
        <taxon>Candidatus Gallitreponema</taxon>
    </lineage>
</organism>